<gene>
    <name evidence="2" type="ORF">H1164_08290</name>
</gene>
<proteinExistence type="predicted"/>
<sequence length="564" mass="64591">MDYIKPIYDGDLNDDNDSVLETGYYPAISPNKLFDVGKQFPDDASLRRLSRYIRGKYYFEGRQAELVERATSILKDTPHADKLAKLYIACNLVQALTTKPADLMFGEPPTYLSGESDGSPEQERLEYLIEENDLNKVGYDLVVGSGIRGDGWLKVYYGYREDYSELLATGLIKDLSEIGIQPEVIIEPIPANLVFPEVSEKDRKKYKAVNICYVSYVDEVKKETPYLNVERHIPGFIFYEKYRLEEKDVFDQFGANIQLYRIVERVSTGRSSDVQETGLNHIPIIHAPYLSVDDDWQGRNNIEPIESLITAIEDRLVQIDYVLWKHADPTLYGPPINHDDDIRMGGRYMKINPGDVVPGVIQFDSRLDSAFRELDRLIGMVFAISETPQWIFGSTITEIDNGGTGTSHTDGAAIKARFMPILSKVKRIRVNIDKAIRDALWTAMQMERYVREKFETDIPEYEPVYPKIVWKDGLPQNELEEAQIMALRTGNKQTIDTLTAIKYLQNMDTKQAEMIYEAIQEEKKQALEEMKIQPSVDLNWNDNEQQQQDDQQQDNAQQDNGGGQ</sequence>
<reference evidence="2 3" key="1">
    <citation type="submission" date="2020-07" db="EMBL/GenBank/DDBJ databases">
        <authorList>
            <person name="Feng H."/>
        </authorList>
    </citation>
    <scope>NUCLEOTIDE SEQUENCE [LARGE SCALE GENOMIC DNA]</scope>
    <source>
        <strain evidence="3">s-11</strain>
    </source>
</reference>
<dbReference type="EMBL" id="JACEIP010000010">
    <property type="protein sequence ID" value="MBA4542899.1"/>
    <property type="molecule type" value="Genomic_DNA"/>
</dbReference>
<feature type="compositionally biased region" description="Low complexity" evidence="1">
    <location>
        <begin position="539"/>
        <end position="564"/>
    </location>
</feature>
<dbReference type="Pfam" id="PF05133">
    <property type="entry name" value="SPP1_portal"/>
    <property type="match status" value="1"/>
</dbReference>
<evidence type="ECO:0000256" key="1">
    <source>
        <dbReference type="SAM" id="MobiDB-lite"/>
    </source>
</evidence>
<dbReference type="OrthoDB" id="2514584at2"/>
<accession>A0A7W1XA78</accession>
<dbReference type="Proteomes" id="UP000530514">
    <property type="component" value="Unassembled WGS sequence"/>
</dbReference>
<organism evidence="2 3">
    <name type="scientific">Thermoactinomyces daqus</name>
    <dbReference type="NCBI Taxonomy" id="1329516"/>
    <lineage>
        <taxon>Bacteria</taxon>
        <taxon>Bacillati</taxon>
        <taxon>Bacillota</taxon>
        <taxon>Bacilli</taxon>
        <taxon>Bacillales</taxon>
        <taxon>Thermoactinomycetaceae</taxon>
        <taxon>Thermoactinomyces</taxon>
    </lineage>
</organism>
<feature type="region of interest" description="Disordered" evidence="1">
    <location>
        <begin position="533"/>
        <end position="564"/>
    </location>
</feature>
<dbReference type="InterPro" id="IPR021145">
    <property type="entry name" value="Portal_protein_SPP1_Gp6-like"/>
</dbReference>
<protein>
    <submittedName>
        <fullName evidence="2">Phage portal protein</fullName>
    </submittedName>
</protein>
<evidence type="ECO:0000313" key="3">
    <source>
        <dbReference type="Proteomes" id="UP000530514"/>
    </source>
</evidence>
<dbReference type="RefSeq" id="WP_052154373.1">
    <property type="nucleotide sequence ID" value="NZ_JACEIP010000010.1"/>
</dbReference>
<evidence type="ECO:0000313" key="2">
    <source>
        <dbReference type="EMBL" id="MBA4542899.1"/>
    </source>
</evidence>
<keyword evidence="3" id="KW-1185">Reference proteome</keyword>
<comment type="caution">
    <text evidence="2">The sequence shown here is derived from an EMBL/GenBank/DDBJ whole genome shotgun (WGS) entry which is preliminary data.</text>
</comment>
<name>A0A7W1XA78_9BACL</name>
<dbReference type="AlphaFoldDB" id="A0A7W1XA78"/>